<dbReference type="InterPro" id="IPR036689">
    <property type="entry name" value="ESAT-6-like_sf"/>
</dbReference>
<gene>
    <name evidence="1" type="ORF">Afil01_12500</name>
</gene>
<dbReference type="RefSeq" id="WP_285661621.1">
    <property type="nucleotide sequence ID" value="NZ_BSTX01000001.1"/>
</dbReference>
<dbReference type="InterPro" id="IPR010310">
    <property type="entry name" value="T7SS_ESAT-6-like"/>
</dbReference>
<evidence type="ECO:0000313" key="2">
    <source>
        <dbReference type="Proteomes" id="UP001165079"/>
    </source>
</evidence>
<dbReference type="EMBL" id="BSTX01000001">
    <property type="protein sequence ID" value="GLZ76443.1"/>
    <property type="molecule type" value="Genomic_DNA"/>
</dbReference>
<evidence type="ECO:0000313" key="1">
    <source>
        <dbReference type="EMBL" id="GLZ76443.1"/>
    </source>
</evidence>
<dbReference type="AlphaFoldDB" id="A0A9W6SHL9"/>
<name>A0A9W6SHL9_9ACTN</name>
<reference evidence="1" key="1">
    <citation type="submission" date="2023-03" db="EMBL/GenBank/DDBJ databases">
        <title>Actinorhabdospora filicis NBRC 111898.</title>
        <authorList>
            <person name="Ichikawa N."/>
            <person name="Sato H."/>
            <person name="Tonouchi N."/>
        </authorList>
    </citation>
    <scope>NUCLEOTIDE SEQUENCE</scope>
    <source>
        <strain evidence="1">NBRC 111898</strain>
    </source>
</reference>
<dbReference type="Gene3D" id="1.10.287.1060">
    <property type="entry name" value="ESAT-6-like"/>
    <property type="match status" value="1"/>
</dbReference>
<dbReference type="SUPFAM" id="SSF140453">
    <property type="entry name" value="EsxAB dimer-like"/>
    <property type="match status" value="1"/>
</dbReference>
<organism evidence="1 2">
    <name type="scientific">Actinorhabdospora filicis</name>
    <dbReference type="NCBI Taxonomy" id="1785913"/>
    <lineage>
        <taxon>Bacteria</taxon>
        <taxon>Bacillati</taxon>
        <taxon>Actinomycetota</taxon>
        <taxon>Actinomycetes</taxon>
        <taxon>Micromonosporales</taxon>
        <taxon>Micromonosporaceae</taxon>
        <taxon>Actinorhabdospora</taxon>
    </lineage>
</organism>
<dbReference type="Pfam" id="PF06013">
    <property type="entry name" value="WXG100"/>
    <property type="match status" value="1"/>
</dbReference>
<dbReference type="Proteomes" id="UP001165079">
    <property type="component" value="Unassembled WGS sequence"/>
</dbReference>
<proteinExistence type="predicted"/>
<protein>
    <recommendedName>
        <fullName evidence="3">WXG100 family type VII secretion target</fullName>
    </recommendedName>
</protein>
<comment type="caution">
    <text evidence="1">The sequence shown here is derived from an EMBL/GenBank/DDBJ whole genome shotgun (WGS) entry which is preliminary data.</text>
</comment>
<sequence length="97" mass="10128">MVMQVDPEAVASAATWLRGHAGTLASDIASAKSKIETLLASGYKTPNSETSFRPFCESFIKSANGVSTGLEGISDYLKAVGEAFTKLDTDLGGALKK</sequence>
<keyword evidence="2" id="KW-1185">Reference proteome</keyword>
<accession>A0A9W6SHL9</accession>
<evidence type="ECO:0008006" key="3">
    <source>
        <dbReference type="Google" id="ProtNLM"/>
    </source>
</evidence>